<feature type="modified residue" description="Phosphoserine" evidence="9">
    <location>
        <position position="100"/>
    </location>
</feature>
<dbReference type="Gene3D" id="3.30.310.50">
    <property type="entry name" value="Alpha-D-phosphohexomutase, C-terminal domain"/>
    <property type="match status" value="1"/>
</dbReference>
<name>A0A2V3VVH9_9BACI</name>
<dbReference type="Gene3D" id="3.40.120.10">
    <property type="entry name" value="Alpha-D-Glucose-1,6-Bisphosphate, subunit A, domain 3"/>
    <property type="match status" value="3"/>
</dbReference>
<dbReference type="InterPro" id="IPR006352">
    <property type="entry name" value="GlmM_bact"/>
</dbReference>
<evidence type="ECO:0000256" key="10">
    <source>
        <dbReference type="RuleBase" id="RU004326"/>
    </source>
</evidence>
<keyword evidence="3 9" id="KW-0479">Metal-binding</keyword>
<dbReference type="Pfam" id="PF02879">
    <property type="entry name" value="PGM_PMM_II"/>
    <property type="match status" value="1"/>
</dbReference>
<dbReference type="FunFam" id="3.40.120.10:FF:000001">
    <property type="entry name" value="Phosphoglucosamine mutase"/>
    <property type="match status" value="1"/>
</dbReference>
<sequence>MGKYFGTDGVRGVANKSLTPEVAFKLGRISGYIFSKDGKKPKVLIGLDTRVSGPMFEGALIAGLLSIGAEVMRLGVISTPGVAYLTKVTNAEMGMMISASHNPYEDNGIKIFGPNGFKLTDEQEAEMEKLMDMEDTLPRPVGKDIGVVNNYFEGSQKYLSYLQETVDNDFTDIHVGLDCANGATSSLAAHLFADLEAEIYTIGNNPNGTNINDGVGSNHTEKLQALVKEKELDIGLAFDGDGDRLIAVDEKGNVVNGDQIMFICASYLHEKNQLHKDTVVATVMSNLGFYKALERSGIQAVTADVGDRYVMEKMLEDGYNFGGEQSGHVIFLNNSTSGDGMLTAIQLVNIMKETGKKLSELAGKMTVYPQVLKNITVNNKERVLRNPKILDEIDRVKAELGQSGRVLVRPSGTEPLIRVMVEAETEADCEKYVNQLIDIIDRLA</sequence>
<evidence type="ECO:0000256" key="7">
    <source>
        <dbReference type="ARBA" id="ARBA00066330"/>
    </source>
</evidence>
<dbReference type="Pfam" id="PF02880">
    <property type="entry name" value="PGM_PMM_III"/>
    <property type="match status" value="1"/>
</dbReference>
<dbReference type="PROSITE" id="PS00710">
    <property type="entry name" value="PGM_PMM"/>
    <property type="match status" value="1"/>
</dbReference>
<proteinExistence type="inferred from homology"/>
<keyword evidence="4 9" id="KW-0460">Magnesium</keyword>
<dbReference type="AlphaFoldDB" id="A0A2V3VVH9"/>
<evidence type="ECO:0000259" key="12">
    <source>
        <dbReference type="Pfam" id="PF00408"/>
    </source>
</evidence>
<evidence type="ECO:0000256" key="9">
    <source>
        <dbReference type="HAMAP-Rule" id="MF_01554"/>
    </source>
</evidence>
<evidence type="ECO:0000256" key="2">
    <source>
        <dbReference type="ARBA" id="ARBA00022553"/>
    </source>
</evidence>
<dbReference type="PANTHER" id="PTHR42946:SF1">
    <property type="entry name" value="PHOSPHOGLUCOMUTASE (ALPHA-D-GLUCOSE-1,6-BISPHOSPHATE-DEPENDENT)"/>
    <property type="match status" value="1"/>
</dbReference>
<dbReference type="InterPro" id="IPR005843">
    <property type="entry name" value="A-D-PHexomutase_C"/>
</dbReference>
<dbReference type="OrthoDB" id="9806956at2"/>
<evidence type="ECO:0000313" key="16">
    <source>
        <dbReference type="EMBL" id="PXW85666.1"/>
    </source>
</evidence>
<feature type="binding site" evidence="9">
    <location>
        <position position="239"/>
    </location>
    <ligand>
        <name>Mg(2+)</name>
        <dbReference type="ChEBI" id="CHEBI:18420"/>
    </ligand>
</feature>
<evidence type="ECO:0000259" key="14">
    <source>
        <dbReference type="Pfam" id="PF02879"/>
    </source>
</evidence>
<gene>
    <name evidence="9" type="primary">glmM</name>
    <name evidence="16" type="ORF">DFR56_110167</name>
</gene>
<dbReference type="GO" id="GO:0000287">
    <property type="term" value="F:magnesium ion binding"/>
    <property type="evidence" value="ECO:0007669"/>
    <property type="project" value="UniProtKB-UniRule"/>
</dbReference>
<reference evidence="16 17" key="1">
    <citation type="submission" date="2018-05" db="EMBL/GenBank/DDBJ databases">
        <title>Genomic Encyclopedia of Type Strains, Phase IV (KMG-IV): sequencing the most valuable type-strain genomes for metagenomic binning, comparative biology and taxonomic classification.</title>
        <authorList>
            <person name="Goeker M."/>
        </authorList>
    </citation>
    <scope>NUCLEOTIDE SEQUENCE [LARGE SCALE GENOMIC DNA]</scope>
    <source>
        <strain evidence="16 17">DSM 28556</strain>
    </source>
</reference>
<evidence type="ECO:0000313" key="17">
    <source>
        <dbReference type="Proteomes" id="UP000247978"/>
    </source>
</evidence>
<dbReference type="HAMAP" id="MF_01554_B">
    <property type="entry name" value="GlmM_B"/>
    <property type="match status" value="1"/>
</dbReference>
<dbReference type="PRINTS" id="PR00509">
    <property type="entry name" value="PGMPMM"/>
</dbReference>
<comment type="caution">
    <text evidence="16">The sequence shown here is derived from an EMBL/GenBank/DDBJ whole genome shotgun (WGS) entry which is preliminary data.</text>
</comment>
<dbReference type="InterPro" id="IPR005841">
    <property type="entry name" value="Alpha-D-phosphohexomutase_SF"/>
</dbReference>
<dbReference type="Pfam" id="PF00408">
    <property type="entry name" value="PGM_PMM_IV"/>
    <property type="match status" value="1"/>
</dbReference>
<dbReference type="FunFam" id="3.40.120.10:FF:000002">
    <property type="entry name" value="Phosphoglucosamine mutase"/>
    <property type="match status" value="1"/>
</dbReference>
<dbReference type="GO" id="GO:0005829">
    <property type="term" value="C:cytosol"/>
    <property type="evidence" value="ECO:0007669"/>
    <property type="project" value="TreeGrafter"/>
</dbReference>
<protein>
    <recommendedName>
        <fullName evidence="8 9">Phosphoglucosamine mutase</fullName>
        <ecNumber evidence="7 9">5.4.2.10</ecNumber>
    </recommendedName>
</protein>
<dbReference type="FunFam" id="3.30.310.50:FF:000001">
    <property type="entry name" value="Phosphoglucosamine mutase"/>
    <property type="match status" value="1"/>
</dbReference>
<dbReference type="SUPFAM" id="SSF53738">
    <property type="entry name" value="Phosphoglucomutase, first 3 domains"/>
    <property type="match status" value="3"/>
</dbReference>
<feature type="domain" description="Alpha-D-phosphohexomutase C-terminal" evidence="12">
    <location>
        <begin position="372"/>
        <end position="438"/>
    </location>
</feature>
<feature type="domain" description="Alpha-D-phosphohexomutase alpha/beta/alpha" evidence="15">
    <location>
        <begin position="256"/>
        <end position="365"/>
    </location>
</feature>
<evidence type="ECO:0000259" key="13">
    <source>
        <dbReference type="Pfam" id="PF02878"/>
    </source>
</evidence>
<dbReference type="GO" id="GO:0008966">
    <property type="term" value="F:phosphoglucosamine mutase activity"/>
    <property type="evidence" value="ECO:0007669"/>
    <property type="project" value="UniProtKB-UniRule"/>
</dbReference>
<keyword evidence="5 9" id="KW-0413">Isomerase</keyword>
<feature type="domain" description="Alpha-D-phosphohexomutase alpha/beta/alpha" evidence="14">
    <location>
        <begin position="157"/>
        <end position="252"/>
    </location>
</feature>
<comment type="similarity">
    <text evidence="1 9 10">Belongs to the phosphohexose mutase family.</text>
</comment>
<dbReference type="InterPro" id="IPR016066">
    <property type="entry name" value="A-D-PHexomutase_CS"/>
</dbReference>
<comment type="cofactor">
    <cofactor evidence="9">
        <name>Mg(2+)</name>
        <dbReference type="ChEBI" id="CHEBI:18420"/>
    </cofactor>
    <text evidence="9">Binds 1 Mg(2+) ion per subunit.</text>
</comment>
<evidence type="ECO:0000259" key="15">
    <source>
        <dbReference type="Pfam" id="PF02880"/>
    </source>
</evidence>
<feature type="binding site" evidence="9">
    <location>
        <position position="241"/>
    </location>
    <ligand>
        <name>Mg(2+)</name>
        <dbReference type="ChEBI" id="CHEBI:18420"/>
    </ligand>
</feature>
<dbReference type="EMBL" id="QJJQ01000010">
    <property type="protein sequence ID" value="PXW85666.1"/>
    <property type="molecule type" value="Genomic_DNA"/>
</dbReference>
<dbReference type="Proteomes" id="UP000247978">
    <property type="component" value="Unassembled WGS sequence"/>
</dbReference>
<comment type="PTM">
    <text evidence="9">Activated by phosphorylation.</text>
</comment>
<dbReference type="InterPro" id="IPR005844">
    <property type="entry name" value="A-D-PHexomutase_a/b/a-I"/>
</dbReference>
<evidence type="ECO:0000256" key="8">
    <source>
        <dbReference type="ARBA" id="ARBA00068193"/>
    </source>
</evidence>
<dbReference type="InterPro" id="IPR016055">
    <property type="entry name" value="A-D-PHexomutase_a/b/a-I/II/III"/>
</dbReference>
<evidence type="ECO:0000256" key="3">
    <source>
        <dbReference type="ARBA" id="ARBA00022723"/>
    </source>
</evidence>
<evidence type="ECO:0000256" key="11">
    <source>
        <dbReference type="RuleBase" id="RU004327"/>
    </source>
</evidence>
<dbReference type="RefSeq" id="WP_110396122.1">
    <property type="nucleotide sequence ID" value="NZ_JADIJL010000018.1"/>
</dbReference>
<feature type="active site" description="Phosphoserine intermediate" evidence="9">
    <location>
        <position position="100"/>
    </location>
</feature>
<dbReference type="NCBIfam" id="NF008139">
    <property type="entry name" value="PRK10887.1"/>
    <property type="match status" value="1"/>
</dbReference>
<dbReference type="NCBIfam" id="TIGR01455">
    <property type="entry name" value="glmM"/>
    <property type="match status" value="1"/>
</dbReference>
<dbReference type="InterPro" id="IPR050060">
    <property type="entry name" value="Phosphoglucosamine_mutase"/>
</dbReference>
<evidence type="ECO:0000256" key="1">
    <source>
        <dbReference type="ARBA" id="ARBA00010231"/>
    </source>
</evidence>
<dbReference type="GO" id="GO:0006048">
    <property type="term" value="P:UDP-N-acetylglucosamine biosynthetic process"/>
    <property type="evidence" value="ECO:0007669"/>
    <property type="project" value="TreeGrafter"/>
</dbReference>
<dbReference type="InterPro" id="IPR005846">
    <property type="entry name" value="A-D-PHexomutase_a/b/a-III"/>
</dbReference>
<feature type="binding site" description="via phosphate group" evidence="9">
    <location>
        <position position="100"/>
    </location>
    <ligand>
        <name>Mg(2+)</name>
        <dbReference type="ChEBI" id="CHEBI:18420"/>
    </ligand>
</feature>
<comment type="function">
    <text evidence="9 11">Catalyzes the conversion of glucosamine-6-phosphate to glucosamine-1-phosphate.</text>
</comment>
<evidence type="ECO:0000256" key="5">
    <source>
        <dbReference type="ARBA" id="ARBA00023235"/>
    </source>
</evidence>
<dbReference type="InterPro" id="IPR036900">
    <property type="entry name" value="A-D-PHexomutase_C_sf"/>
</dbReference>
<evidence type="ECO:0000256" key="6">
    <source>
        <dbReference type="ARBA" id="ARBA00050364"/>
    </source>
</evidence>
<comment type="catalytic activity">
    <reaction evidence="6 9 11">
        <text>alpha-D-glucosamine 1-phosphate = D-glucosamine 6-phosphate</text>
        <dbReference type="Rhea" id="RHEA:23424"/>
        <dbReference type="ChEBI" id="CHEBI:58516"/>
        <dbReference type="ChEBI" id="CHEBI:58725"/>
        <dbReference type="EC" id="5.4.2.10"/>
    </reaction>
</comment>
<dbReference type="PANTHER" id="PTHR42946">
    <property type="entry name" value="PHOSPHOHEXOSE MUTASE"/>
    <property type="match status" value="1"/>
</dbReference>
<dbReference type="InterPro" id="IPR005845">
    <property type="entry name" value="A-D-PHexomutase_a/b/a-II"/>
</dbReference>
<accession>A0A2V3VVH9</accession>
<keyword evidence="17" id="KW-1185">Reference proteome</keyword>
<dbReference type="CDD" id="cd05802">
    <property type="entry name" value="GlmM"/>
    <property type="match status" value="1"/>
</dbReference>
<evidence type="ECO:0000256" key="4">
    <source>
        <dbReference type="ARBA" id="ARBA00022842"/>
    </source>
</evidence>
<dbReference type="Pfam" id="PF02878">
    <property type="entry name" value="PGM_PMM_I"/>
    <property type="match status" value="1"/>
</dbReference>
<feature type="binding site" evidence="9">
    <location>
        <position position="243"/>
    </location>
    <ligand>
        <name>Mg(2+)</name>
        <dbReference type="ChEBI" id="CHEBI:18420"/>
    </ligand>
</feature>
<dbReference type="GO" id="GO:0004615">
    <property type="term" value="F:phosphomannomutase activity"/>
    <property type="evidence" value="ECO:0007669"/>
    <property type="project" value="TreeGrafter"/>
</dbReference>
<organism evidence="16 17">
    <name type="scientific">Pseudogracilibacillus auburnensis</name>
    <dbReference type="NCBI Taxonomy" id="1494959"/>
    <lineage>
        <taxon>Bacteria</taxon>
        <taxon>Bacillati</taxon>
        <taxon>Bacillota</taxon>
        <taxon>Bacilli</taxon>
        <taxon>Bacillales</taxon>
        <taxon>Bacillaceae</taxon>
        <taxon>Pseudogracilibacillus</taxon>
    </lineage>
</organism>
<dbReference type="GO" id="GO:0005975">
    <property type="term" value="P:carbohydrate metabolic process"/>
    <property type="evidence" value="ECO:0007669"/>
    <property type="project" value="InterPro"/>
</dbReference>
<dbReference type="SUPFAM" id="SSF55957">
    <property type="entry name" value="Phosphoglucomutase, C-terminal domain"/>
    <property type="match status" value="1"/>
</dbReference>
<dbReference type="GO" id="GO:0009252">
    <property type="term" value="P:peptidoglycan biosynthetic process"/>
    <property type="evidence" value="ECO:0007669"/>
    <property type="project" value="TreeGrafter"/>
</dbReference>
<dbReference type="EC" id="5.4.2.10" evidence="7 9"/>
<keyword evidence="2 9" id="KW-0597">Phosphoprotein</keyword>
<feature type="domain" description="Alpha-D-phosphohexomutase alpha/beta/alpha" evidence="13">
    <location>
        <begin position="3"/>
        <end position="135"/>
    </location>
</feature>